<dbReference type="GO" id="GO:0045095">
    <property type="term" value="C:keratin filament"/>
    <property type="evidence" value="ECO:0007669"/>
    <property type="project" value="TreeGrafter"/>
</dbReference>
<dbReference type="EMBL" id="KB112956">
    <property type="protein sequence ID" value="ELK24467.1"/>
    <property type="molecule type" value="Genomic_DNA"/>
</dbReference>
<proteinExistence type="predicted"/>
<accession>L5LE64</accession>
<organism evidence="6 7">
    <name type="scientific">Myotis davidii</name>
    <name type="common">David's myotis</name>
    <dbReference type="NCBI Taxonomy" id="225400"/>
    <lineage>
        <taxon>Eukaryota</taxon>
        <taxon>Metazoa</taxon>
        <taxon>Chordata</taxon>
        <taxon>Craniata</taxon>
        <taxon>Vertebrata</taxon>
        <taxon>Euteleostomi</taxon>
        <taxon>Mammalia</taxon>
        <taxon>Eutheria</taxon>
        <taxon>Laurasiatheria</taxon>
        <taxon>Chiroptera</taxon>
        <taxon>Yangochiroptera</taxon>
        <taxon>Vespertilionidae</taxon>
        <taxon>Myotis</taxon>
    </lineage>
</organism>
<dbReference type="InterPro" id="IPR002957">
    <property type="entry name" value="Keratin_I"/>
</dbReference>
<evidence type="ECO:0000256" key="2">
    <source>
        <dbReference type="ARBA" id="ARBA00022744"/>
    </source>
</evidence>
<dbReference type="GO" id="GO:0045104">
    <property type="term" value="P:intermediate filament cytoskeleton organization"/>
    <property type="evidence" value="ECO:0007669"/>
    <property type="project" value="TreeGrafter"/>
</dbReference>
<dbReference type="AlphaFoldDB" id="L5LE64"/>
<dbReference type="PANTHER" id="PTHR23239">
    <property type="entry name" value="INTERMEDIATE FILAMENT"/>
    <property type="match status" value="1"/>
</dbReference>
<evidence type="ECO:0000313" key="7">
    <source>
        <dbReference type="Proteomes" id="UP000010556"/>
    </source>
</evidence>
<evidence type="ECO:0000256" key="4">
    <source>
        <dbReference type="ARBA" id="ARBA00023054"/>
    </source>
</evidence>
<dbReference type="GO" id="GO:0005198">
    <property type="term" value="F:structural molecule activity"/>
    <property type="evidence" value="ECO:0007669"/>
    <property type="project" value="InterPro"/>
</dbReference>
<evidence type="ECO:0000313" key="6">
    <source>
        <dbReference type="EMBL" id="ELK24467.1"/>
    </source>
</evidence>
<name>L5LE64_MYODS</name>
<dbReference type="InterPro" id="IPR039008">
    <property type="entry name" value="IF_rod_dom"/>
</dbReference>
<evidence type="ECO:0000259" key="5">
    <source>
        <dbReference type="PROSITE" id="PS51842"/>
    </source>
</evidence>
<evidence type="ECO:0000256" key="3">
    <source>
        <dbReference type="ARBA" id="ARBA00022754"/>
    </source>
</evidence>
<reference evidence="7" key="1">
    <citation type="journal article" date="2013" name="Science">
        <title>Comparative analysis of bat genomes provides insight into the evolution of flight and immunity.</title>
        <authorList>
            <person name="Zhang G."/>
            <person name="Cowled C."/>
            <person name="Shi Z."/>
            <person name="Huang Z."/>
            <person name="Bishop-Lilly K.A."/>
            <person name="Fang X."/>
            <person name="Wynne J.W."/>
            <person name="Xiong Z."/>
            <person name="Baker M.L."/>
            <person name="Zhao W."/>
            <person name="Tachedjian M."/>
            <person name="Zhu Y."/>
            <person name="Zhou P."/>
            <person name="Jiang X."/>
            <person name="Ng J."/>
            <person name="Yang L."/>
            <person name="Wu L."/>
            <person name="Xiao J."/>
            <person name="Feng Y."/>
            <person name="Chen Y."/>
            <person name="Sun X."/>
            <person name="Zhang Y."/>
            <person name="Marsh G.A."/>
            <person name="Crameri G."/>
            <person name="Broder C.C."/>
            <person name="Frey K.G."/>
            <person name="Wang L.F."/>
            <person name="Wang J."/>
        </authorList>
    </citation>
    <scope>NUCLEOTIDE SEQUENCE [LARGE SCALE GENOMIC DNA]</scope>
</reference>
<dbReference type="Gene3D" id="1.20.5.1160">
    <property type="entry name" value="Vasodilator-stimulated phosphoprotein"/>
    <property type="match status" value="1"/>
</dbReference>
<dbReference type="PROSITE" id="PS51842">
    <property type="entry name" value="IF_ROD_2"/>
    <property type="match status" value="1"/>
</dbReference>
<keyword evidence="7" id="KW-1185">Reference proteome</keyword>
<protein>
    <submittedName>
        <fullName evidence="6">Keratin, type I cytoskeletal 18</fullName>
    </submittedName>
</protein>
<sequence>MQEHLEKKGLQDLRAQIFASSADNACIILKIDNACLAAEDLRLKYEMELAMRQSVESDINGLQKELVFMKKNHNEEENGLHTMPDYNSTHPQATHGEDSVSTKAPLKQVLLHRVSPAQQYIHCSLSWSSQPIVSPSDANSRQGSITIRLCTQGHT</sequence>
<dbReference type="Proteomes" id="UP000010556">
    <property type="component" value="Unassembled WGS sequence"/>
</dbReference>
<gene>
    <name evidence="6" type="ORF">MDA_GLEAN10013092</name>
</gene>
<keyword evidence="3" id="KW-0403">Intermediate filament</keyword>
<dbReference type="Pfam" id="PF00038">
    <property type="entry name" value="Filament"/>
    <property type="match status" value="1"/>
</dbReference>
<keyword evidence="1" id="KW-0597">Phosphoprotein</keyword>
<keyword evidence="2" id="KW-0416">Keratin</keyword>
<feature type="domain" description="IF rod" evidence="5">
    <location>
        <begin position="1"/>
        <end position="155"/>
    </location>
</feature>
<dbReference type="PANTHER" id="PTHR23239:SF349">
    <property type="entry name" value="KERATIN, TYPE I CYTOSKELETAL 18"/>
    <property type="match status" value="1"/>
</dbReference>
<evidence type="ECO:0000256" key="1">
    <source>
        <dbReference type="ARBA" id="ARBA00022553"/>
    </source>
</evidence>
<keyword evidence="4" id="KW-0175">Coiled coil</keyword>